<evidence type="ECO:0000256" key="1">
    <source>
        <dbReference type="SAM" id="Phobius"/>
    </source>
</evidence>
<dbReference type="RefSeq" id="WP_160422839.1">
    <property type="nucleotide sequence ID" value="NZ_WSTA01000007.1"/>
</dbReference>
<evidence type="ECO:0000313" key="3">
    <source>
        <dbReference type="Proteomes" id="UP000438182"/>
    </source>
</evidence>
<keyword evidence="1" id="KW-0812">Transmembrane</keyword>
<dbReference type="Proteomes" id="UP000438182">
    <property type="component" value="Unassembled WGS sequence"/>
</dbReference>
<reference evidence="2 3" key="1">
    <citation type="submission" date="2019-12" db="EMBL/GenBank/DDBJ databases">
        <authorList>
            <person name="Kim Y.S."/>
        </authorList>
    </citation>
    <scope>NUCLEOTIDE SEQUENCE [LARGE SCALE GENOMIC DNA]</scope>
    <source>
        <strain evidence="2 3">MMS17-SY077</strain>
    </source>
</reference>
<dbReference type="AlphaFoldDB" id="A0A6I4NTE2"/>
<organism evidence="2 3">
    <name type="scientific">Agromyces seonyuensis</name>
    <dbReference type="NCBI Taxonomy" id="2662446"/>
    <lineage>
        <taxon>Bacteria</taxon>
        <taxon>Bacillati</taxon>
        <taxon>Actinomycetota</taxon>
        <taxon>Actinomycetes</taxon>
        <taxon>Micrococcales</taxon>
        <taxon>Microbacteriaceae</taxon>
        <taxon>Agromyces</taxon>
    </lineage>
</organism>
<feature type="transmembrane region" description="Helical" evidence="1">
    <location>
        <begin position="29"/>
        <end position="52"/>
    </location>
</feature>
<proteinExistence type="predicted"/>
<feature type="transmembrane region" description="Helical" evidence="1">
    <location>
        <begin position="73"/>
        <end position="92"/>
    </location>
</feature>
<dbReference type="EMBL" id="WSTA01000007">
    <property type="protein sequence ID" value="MWB97493.1"/>
    <property type="molecule type" value="Genomic_DNA"/>
</dbReference>
<keyword evidence="3" id="KW-1185">Reference proteome</keyword>
<feature type="transmembrane region" description="Helical" evidence="1">
    <location>
        <begin position="131"/>
        <end position="151"/>
    </location>
</feature>
<keyword evidence="1" id="KW-1133">Transmembrane helix</keyword>
<comment type="caution">
    <text evidence="2">The sequence shown here is derived from an EMBL/GenBank/DDBJ whole genome shotgun (WGS) entry which is preliminary data.</text>
</comment>
<evidence type="ECO:0000313" key="2">
    <source>
        <dbReference type="EMBL" id="MWB97493.1"/>
    </source>
</evidence>
<evidence type="ECO:0008006" key="4">
    <source>
        <dbReference type="Google" id="ProtNLM"/>
    </source>
</evidence>
<name>A0A6I4NTE2_9MICO</name>
<accession>A0A6I4NTE2</accession>
<protein>
    <recommendedName>
        <fullName evidence="4">DoxX family protein</fullName>
    </recommendedName>
</protein>
<gene>
    <name evidence="2" type="ORF">GB864_02825</name>
</gene>
<keyword evidence="1" id="KW-0472">Membrane</keyword>
<sequence>MYAFVVLAQTLLLPVGCTAIEWLGGNGDLLPIFGKWLLFWGIGTRLLLAGFTQVLDPARTLQLLRVHESTADVLVRELGFANLGIGLVAAVSAFVPGWIVPGAGAGVVFLAAAGIGHLGRAERSGRETLAMWTDLWVAAAMLVVIVAELFAR</sequence>